<feature type="transmembrane region" description="Helical" evidence="8">
    <location>
        <begin position="288"/>
        <end position="314"/>
    </location>
</feature>
<protein>
    <submittedName>
        <fullName evidence="11">Putative dolichol-phosphate mannosyltransferase</fullName>
    </submittedName>
</protein>
<feature type="domain" description="Glycosyltransferase 2-like" evidence="9">
    <location>
        <begin position="34"/>
        <end position="199"/>
    </location>
</feature>
<dbReference type="InterPro" id="IPR029044">
    <property type="entry name" value="Nucleotide-diphossugar_trans"/>
</dbReference>
<dbReference type="InterPro" id="IPR007267">
    <property type="entry name" value="GtrA_DPMS_TM"/>
</dbReference>
<feature type="domain" description="GtrA/DPMS transmembrane" evidence="10">
    <location>
        <begin position="270"/>
        <end position="387"/>
    </location>
</feature>
<keyword evidence="3 11" id="KW-0328">Glycosyltransferase</keyword>
<dbReference type="HOGENOM" id="CLU_039727_0_0_5"/>
<proteinExistence type="inferred from homology"/>
<keyword evidence="6 8" id="KW-1133">Transmembrane helix</keyword>
<dbReference type="Proteomes" id="UP000001302">
    <property type="component" value="Chromosome"/>
</dbReference>
<dbReference type="OrthoDB" id="9807795at2"/>
<evidence type="ECO:0000313" key="11">
    <source>
        <dbReference type="EMBL" id="ADM08406.1"/>
    </source>
</evidence>
<dbReference type="GO" id="GO:0004582">
    <property type="term" value="F:dolichyl-phosphate beta-D-mannosyltransferase activity"/>
    <property type="evidence" value="ECO:0007669"/>
    <property type="project" value="InterPro"/>
</dbReference>
<dbReference type="SUPFAM" id="SSF53448">
    <property type="entry name" value="Nucleotide-diphospho-sugar transferases"/>
    <property type="match status" value="1"/>
</dbReference>
<keyword evidence="12" id="KW-1185">Reference proteome</keyword>
<dbReference type="eggNOG" id="COG1216">
    <property type="taxonomic scope" value="Bacteria"/>
</dbReference>
<comment type="similarity">
    <text evidence="2">Belongs to the glycosyltransferase 2 family.</text>
</comment>
<dbReference type="InterPro" id="IPR039528">
    <property type="entry name" value="DPM1-like"/>
</dbReference>
<dbReference type="eggNOG" id="COG2246">
    <property type="taxonomic scope" value="Bacteria"/>
</dbReference>
<sequence>MSLSLVQPAAPEIASPSPLRAPVALAAKAPELAVIVPVYNEAANVVRLVDVLDEALQGIAYEVVFVDDHSPDGTAHLVRLLGRERPYVRCVERLGRKGLAGACVEGVMATTAPVAVVIDGDLQHDERLIPDMLQTLRRDSLDLVVGSRYAEGGSLGVWEEHRAKASRLATRLARAATGVDLTDPMSGFFMVRTDKFRDIAPSLSTKGFKVLLDFFASCETPPKFAELGYTFRTREAGESKLSGGVVLDYIELMLDKTLGRYGIPASFVMFCAVGSIGILAHLAVLSALYMLAGVSFLTAQLIATVAAMTSNFVLNNELTYRDRRLRGWRLVPGWASFCLASSIGATANVGVASWIHNGGGTAWWLSAVAGIAVGVVFNYVATAMATWRRP</sequence>
<dbReference type="Pfam" id="PF04138">
    <property type="entry name" value="GtrA_DPMS_TM"/>
    <property type="match status" value="1"/>
</dbReference>
<dbReference type="Gene3D" id="3.90.550.10">
    <property type="entry name" value="Spore Coat Polysaccharide Biosynthesis Protein SpsA, Chain A"/>
    <property type="match status" value="1"/>
</dbReference>
<dbReference type="STRING" id="314260.PB2503_01637"/>
<evidence type="ECO:0000256" key="1">
    <source>
        <dbReference type="ARBA" id="ARBA00004141"/>
    </source>
</evidence>
<evidence type="ECO:0000256" key="3">
    <source>
        <dbReference type="ARBA" id="ARBA00022676"/>
    </source>
</evidence>
<accession>E0TBN1</accession>
<feature type="transmembrane region" description="Helical" evidence="8">
    <location>
        <begin position="361"/>
        <end position="381"/>
    </location>
</feature>
<evidence type="ECO:0000313" key="12">
    <source>
        <dbReference type="Proteomes" id="UP000001302"/>
    </source>
</evidence>
<dbReference type="GO" id="GO:0009247">
    <property type="term" value="P:glycolipid biosynthetic process"/>
    <property type="evidence" value="ECO:0007669"/>
    <property type="project" value="TreeGrafter"/>
</dbReference>
<evidence type="ECO:0000256" key="8">
    <source>
        <dbReference type="SAM" id="Phobius"/>
    </source>
</evidence>
<keyword evidence="4 11" id="KW-0808">Transferase</keyword>
<evidence type="ECO:0000256" key="4">
    <source>
        <dbReference type="ARBA" id="ARBA00022679"/>
    </source>
</evidence>
<keyword evidence="7 8" id="KW-0472">Membrane</keyword>
<dbReference type="GO" id="GO:0016020">
    <property type="term" value="C:membrane"/>
    <property type="evidence" value="ECO:0007669"/>
    <property type="project" value="UniProtKB-SubCell"/>
</dbReference>
<evidence type="ECO:0000256" key="7">
    <source>
        <dbReference type="ARBA" id="ARBA00023136"/>
    </source>
</evidence>
<dbReference type="Pfam" id="PF00535">
    <property type="entry name" value="Glycos_transf_2"/>
    <property type="match status" value="1"/>
</dbReference>
<evidence type="ECO:0000259" key="9">
    <source>
        <dbReference type="Pfam" id="PF00535"/>
    </source>
</evidence>
<comment type="subcellular location">
    <subcellularLocation>
        <location evidence="1">Membrane</location>
        <topology evidence="1">Multi-pass membrane protein</topology>
    </subcellularLocation>
</comment>
<reference evidence="12" key="1">
    <citation type="submission" date="2010-08" db="EMBL/GenBank/DDBJ databases">
        <title>Genome sequence of Parvularcula bermudensis HTCC2503.</title>
        <authorList>
            <person name="Kang D.-M."/>
            <person name="Oh H.-M."/>
            <person name="Cho J.-C."/>
        </authorList>
    </citation>
    <scope>NUCLEOTIDE SEQUENCE [LARGE SCALE GENOMIC DNA]</scope>
    <source>
        <strain evidence="12">ATCC BAA-594 / HTCC2503 / KCTC 12087</strain>
    </source>
</reference>
<gene>
    <name evidence="11" type="ordered locus">PB2503_01637</name>
</gene>
<feature type="transmembrane region" description="Helical" evidence="8">
    <location>
        <begin position="261"/>
        <end position="282"/>
    </location>
</feature>
<reference evidence="11 12" key="2">
    <citation type="journal article" date="2011" name="J. Bacteriol.">
        <title>Complete genome sequence of strain HTCC2503T of Parvularcula bermudensis, the type species of the order "Parvularculales" in the class Alphaproteobacteria.</title>
        <authorList>
            <person name="Oh H.M."/>
            <person name="Kang I."/>
            <person name="Vergin K.L."/>
            <person name="Kang D."/>
            <person name="Rhee K.H."/>
            <person name="Giovannoni S.J."/>
            <person name="Cho J.C."/>
        </authorList>
    </citation>
    <scope>NUCLEOTIDE SEQUENCE [LARGE SCALE GENOMIC DNA]</scope>
    <source>
        <strain evidence="12">ATCC BAA-594 / HTCC2503 / KCTC 12087</strain>
    </source>
</reference>
<dbReference type="CDD" id="cd06442">
    <property type="entry name" value="DPM1_like"/>
    <property type="match status" value="1"/>
</dbReference>
<organism evidence="11 12">
    <name type="scientific">Parvularcula bermudensis (strain ATCC BAA-594 / HTCC2503 / KCTC 12087)</name>
    <dbReference type="NCBI Taxonomy" id="314260"/>
    <lineage>
        <taxon>Bacteria</taxon>
        <taxon>Pseudomonadati</taxon>
        <taxon>Pseudomonadota</taxon>
        <taxon>Alphaproteobacteria</taxon>
        <taxon>Parvularculales</taxon>
        <taxon>Parvularculaceae</taxon>
        <taxon>Parvularcula</taxon>
    </lineage>
</organism>
<evidence type="ECO:0000256" key="5">
    <source>
        <dbReference type="ARBA" id="ARBA00022692"/>
    </source>
</evidence>
<dbReference type="PANTHER" id="PTHR43398:SF1">
    <property type="entry name" value="DOLICHOL-PHOSPHATE MANNOSYLTRANSFERASE SUBUNIT 1"/>
    <property type="match status" value="1"/>
</dbReference>
<dbReference type="KEGG" id="pbr:PB2503_01637"/>
<dbReference type="RefSeq" id="WP_013299380.1">
    <property type="nucleotide sequence ID" value="NC_014414.1"/>
</dbReference>
<dbReference type="EMBL" id="CP002156">
    <property type="protein sequence ID" value="ADM08406.1"/>
    <property type="molecule type" value="Genomic_DNA"/>
</dbReference>
<evidence type="ECO:0000256" key="6">
    <source>
        <dbReference type="ARBA" id="ARBA00022989"/>
    </source>
</evidence>
<feature type="transmembrane region" description="Helical" evidence="8">
    <location>
        <begin position="334"/>
        <end position="355"/>
    </location>
</feature>
<keyword evidence="5 8" id="KW-0812">Transmembrane</keyword>
<evidence type="ECO:0000259" key="10">
    <source>
        <dbReference type="Pfam" id="PF04138"/>
    </source>
</evidence>
<dbReference type="InterPro" id="IPR001173">
    <property type="entry name" value="Glyco_trans_2-like"/>
</dbReference>
<dbReference type="AlphaFoldDB" id="E0TBN1"/>
<evidence type="ECO:0000256" key="2">
    <source>
        <dbReference type="ARBA" id="ARBA00006739"/>
    </source>
</evidence>
<dbReference type="PANTHER" id="PTHR43398">
    <property type="entry name" value="DOLICHOL-PHOSPHATE MANNOSYLTRANSFERASE SUBUNIT 1"/>
    <property type="match status" value="1"/>
</dbReference>
<dbReference type="GO" id="GO:0000271">
    <property type="term" value="P:polysaccharide biosynthetic process"/>
    <property type="evidence" value="ECO:0007669"/>
    <property type="project" value="InterPro"/>
</dbReference>
<dbReference type="CAZy" id="GT2">
    <property type="family name" value="Glycosyltransferase Family 2"/>
</dbReference>
<name>E0TBN1_PARBH</name>